<accession>A0ABM3R2R1</accession>
<dbReference type="RefSeq" id="XP_056689895.1">
    <property type="nucleotide sequence ID" value="XM_056833917.1"/>
</dbReference>
<reference evidence="2" key="2">
    <citation type="submission" date="2025-08" db="UniProtKB">
        <authorList>
            <consortium name="RefSeq"/>
        </authorList>
    </citation>
    <scope>IDENTIFICATION</scope>
    <source>
        <tissue evidence="2">Leaf</tissue>
    </source>
</reference>
<gene>
    <name evidence="2" type="primary">LOC130464384</name>
</gene>
<sequence length="151" mass="17441">MLAPDEELAQLYLNARGDAVCLPWWNFVDMRGCYEDFLKRLAQLVRFVLPEEEVDPEDVLYADRVVRYGNSDGEQVEVTVPVASPPHRRSYDAVPEHYAAAPRVRVRRWMLIIDSLKRHCAKLTQKLSGRDREVLSLTVRFGILETLDLDV</sequence>
<evidence type="ECO:0000313" key="2">
    <source>
        <dbReference type="RefSeq" id="XP_056689895.1"/>
    </source>
</evidence>
<dbReference type="GeneID" id="130464384"/>
<keyword evidence="1" id="KW-1185">Reference proteome</keyword>
<dbReference type="Proteomes" id="UP000813463">
    <property type="component" value="Chromosome 6"/>
</dbReference>
<name>A0ABM3R2R1_SPIOL</name>
<evidence type="ECO:0000313" key="1">
    <source>
        <dbReference type="Proteomes" id="UP000813463"/>
    </source>
</evidence>
<organism evidence="1 2">
    <name type="scientific">Spinacia oleracea</name>
    <name type="common">Spinach</name>
    <dbReference type="NCBI Taxonomy" id="3562"/>
    <lineage>
        <taxon>Eukaryota</taxon>
        <taxon>Viridiplantae</taxon>
        <taxon>Streptophyta</taxon>
        <taxon>Embryophyta</taxon>
        <taxon>Tracheophyta</taxon>
        <taxon>Spermatophyta</taxon>
        <taxon>Magnoliopsida</taxon>
        <taxon>eudicotyledons</taxon>
        <taxon>Gunneridae</taxon>
        <taxon>Pentapetalae</taxon>
        <taxon>Caryophyllales</taxon>
        <taxon>Chenopodiaceae</taxon>
        <taxon>Chenopodioideae</taxon>
        <taxon>Anserineae</taxon>
        <taxon>Spinacia</taxon>
    </lineage>
</organism>
<proteinExistence type="predicted"/>
<protein>
    <submittedName>
        <fullName evidence="2">Uncharacterized protein</fullName>
    </submittedName>
</protein>
<reference evidence="1" key="1">
    <citation type="journal article" date="2021" name="Nat. Commun.">
        <title>Genomic analyses provide insights into spinach domestication and the genetic basis of agronomic traits.</title>
        <authorList>
            <person name="Cai X."/>
            <person name="Sun X."/>
            <person name="Xu C."/>
            <person name="Sun H."/>
            <person name="Wang X."/>
            <person name="Ge C."/>
            <person name="Zhang Z."/>
            <person name="Wang Q."/>
            <person name="Fei Z."/>
            <person name="Jiao C."/>
            <person name="Wang Q."/>
        </authorList>
    </citation>
    <scope>NUCLEOTIDE SEQUENCE [LARGE SCALE GENOMIC DNA]</scope>
    <source>
        <strain evidence="1">cv. Varoflay</strain>
    </source>
</reference>